<dbReference type="EMBL" id="MOMC01000066">
    <property type="protein sequence ID" value="ONH24876.1"/>
    <property type="molecule type" value="Genomic_DNA"/>
</dbReference>
<sequence>MMFAIGLDPFFTGATTGSHSGWVLLFPDVAWWLLETALVLGLSWPRVKPRGVGTVVWLVVVWVLASVARFTPQILTLTTH</sequence>
<reference evidence="3" key="1">
    <citation type="submission" date="2016-10" db="EMBL/GenBank/DDBJ databases">
        <title>Frankia sp. NRRL B-16386 Genome sequencing.</title>
        <authorList>
            <person name="Ghodhbane-Gtari F."/>
            <person name="Swanson E."/>
            <person name="Gueddou A."/>
            <person name="Hezbri K."/>
            <person name="Ktari K."/>
            <person name="Nouioui I."/>
            <person name="Morris K."/>
            <person name="Simpson S."/>
            <person name="Abebe-Akele F."/>
            <person name="Thomas K."/>
            <person name="Gtari M."/>
            <person name="Tisa L.S."/>
        </authorList>
    </citation>
    <scope>NUCLEOTIDE SEQUENCE [LARGE SCALE GENOMIC DNA]</scope>
    <source>
        <strain evidence="3">NRRL B-16386</strain>
    </source>
</reference>
<gene>
    <name evidence="2" type="ORF">BL253_28800</name>
</gene>
<dbReference type="AlphaFoldDB" id="A0A1V2I3L6"/>
<proteinExistence type="predicted"/>
<comment type="caution">
    <text evidence="2">The sequence shown here is derived from an EMBL/GenBank/DDBJ whole genome shotgun (WGS) entry which is preliminary data.</text>
</comment>
<dbReference type="STRING" id="1834516.BL253_28800"/>
<dbReference type="Proteomes" id="UP000188929">
    <property type="component" value="Unassembled WGS sequence"/>
</dbReference>
<feature type="transmembrane region" description="Helical" evidence="1">
    <location>
        <begin position="20"/>
        <end position="42"/>
    </location>
</feature>
<accession>A0A1V2I3L6</accession>
<organism evidence="2 3">
    <name type="scientific">Pseudofrankia asymbiotica</name>
    <dbReference type="NCBI Taxonomy" id="1834516"/>
    <lineage>
        <taxon>Bacteria</taxon>
        <taxon>Bacillati</taxon>
        <taxon>Actinomycetota</taxon>
        <taxon>Actinomycetes</taxon>
        <taxon>Frankiales</taxon>
        <taxon>Frankiaceae</taxon>
        <taxon>Pseudofrankia</taxon>
    </lineage>
</organism>
<keyword evidence="1" id="KW-0472">Membrane</keyword>
<keyword evidence="3" id="KW-1185">Reference proteome</keyword>
<keyword evidence="1" id="KW-0812">Transmembrane</keyword>
<evidence type="ECO:0000313" key="3">
    <source>
        <dbReference type="Proteomes" id="UP000188929"/>
    </source>
</evidence>
<evidence type="ECO:0000313" key="2">
    <source>
        <dbReference type="EMBL" id="ONH24876.1"/>
    </source>
</evidence>
<protein>
    <submittedName>
        <fullName evidence="2">Uncharacterized protein</fullName>
    </submittedName>
</protein>
<feature type="transmembrane region" description="Helical" evidence="1">
    <location>
        <begin position="54"/>
        <end position="75"/>
    </location>
</feature>
<keyword evidence="1" id="KW-1133">Transmembrane helix</keyword>
<name>A0A1V2I3L6_9ACTN</name>
<evidence type="ECO:0000256" key="1">
    <source>
        <dbReference type="SAM" id="Phobius"/>
    </source>
</evidence>